<feature type="transmembrane region" description="Helical" evidence="4">
    <location>
        <begin position="1145"/>
        <end position="1165"/>
    </location>
</feature>
<dbReference type="InterPro" id="IPR050401">
    <property type="entry name" value="Cyclic_nucleotide_synthase"/>
</dbReference>
<feature type="transmembrane region" description="Helical" evidence="4">
    <location>
        <begin position="332"/>
        <end position="350"/>
    </location>
</feature>
<dbReference type="PANTHER" id="PTHR11920">
    <property type="entry name" value="GUANYLYL CYCLASE"/>
    <property type="match status" value="1"/>
</dbReference>
<accession>A0AAW0MEW8</accession>
<feature type="transmembrane region" description="Helical" evidence="4">
    <location>
        <begin position="1371"/>
        <end position="1389"/>
    </location>
</feature>
<evidence type="ECO:0000256" key="2">
    <source>
        <dbReference type="ARBA" id="ARBA00023239"/>
    </source>
</evidence>
<name>A0AAW0MEW8_9GOBI</name>
<dbReference type="InterPro" id="IPR001245">
    <property type="entry name" value="Ser-Thr/Tyr_kinase_cat_dom"/>
</dbReference>
<keyword evidence="4" id="KW-1133">Transmembrane helix</keyword>
<dbReference type="GO" id="GO:0004016">
    <property type="term" value="F:adenylate cyclase activity"/>
    <property type="evidence" value="ECO:0007669"/>
    <property type="project" value="TreeGrafter"/>
</dbReference>
<dbReference type="GO" id="GO:0000166">
    <property type="term" value="F:nucleotide binding"/>
    <property type="evidence" value="ECO:0007669"/>
    <property type="project" value="UniProtKB-KW"/>
</dbReference>
<dbReference type="GO" id="GO:0004383">
    <property type="term" value="F:guanylate cyclase activity"/>
    <property type="evidence" value="ECO:0007669"/>
    <property type="project" value="TreeGrafter"/>
</dbReference>
<evidence type="ECO:0000256" key="4">
    <source>
        <dbReference type="SAM" id="Phobius"/>
    </source>
</evidence>
<keyword evidence="4" id="KW-0812">Transmembrane</keyword>
<dbReference type="InterPro" id="IPR028082">
    <property type="entry name" value="Peripla_BP_I"/>
</dbReference>
<evidence type="ECO:0000256" key="5">
    <source>
        <dbReference type="SAM" id="SignalP"/>
    </source>
</evidence>
<keyword evidence="9" id="KW-1185">Reference proteome</keyword>
<reference evidence="9" key="1">
    <citation type="submission" date="2024-04" db="EMBL/GenBank/DDBJ databases">
        <title>Salinicola lusitanus LLJ914,a marine bacterium isolated from the Okinawa Trough.</title>
        <authorList>
            <person name="Li J."/>
        </authorList>
    </citation>
    <scope>NUCLEOTIDE SEQUENCE [LARGE SCALE GENOMIC DNA]</scope>
</reference>
<dbReference type="FunFam" id="3.30.200.20:FF:001106">
    <property type="entry name" value="Guanylate cyclase"/>
    <property type="match status" value="1"/>
</dbReference>
<feature type="signal peptide" evidence="5">
    <location>
        <begin position="1"/>
        <end position="20"/>
    </location>
</feature>
<keyword evidence="4" id="KW-0472">Membrane</keyword>
<evidence type="ECO:0000259" key="7">
    <source>
        <dbReference type="Pfam" id="PF07714"/>
    </source>
</evidence>
<sequence length="1474" mass="166015">MLLRCDWLLLLWLLPRLSDQLQEVCLAAILPHSNTEYAWAWPRVGPALLSAVRRVNSDPGCSPLGERSGLLLGLHRSARGRGPEAGRGPLGLHRPRLRLLLLPRRPLHLPLAGSMVTAGARAIGFDEYNVTNTGPTHKRLGQLGLTIQEEFGWSHRAMLLFSDNKDSNDDRSCYFAVEGLYTQLQKRNITVRDHNHPLGDGLQGSGAGRHRERTSERENTTKTRQKHHHKHHINTTGNTSTNRPERTDESSTSAVDLQSGYNLVIILVWSRSSPLRLLWTFSLFLSLLWTFSLSDLVLSWSGLVQSSTLLWTFSLVIIWLYLVWSRSSPLRLLWTFSLVIVCYNPGLVSFQSLRLLWTFSLSSTSAVDLQSGYNCYNPGLSRSSLYVCCGPSSWSDLVLIWLYPGLVRSSPSSTSAVDLQSGSDLVIILSEAGLWTAGTAGGLDQDRTRTRPGLSSQRVFPWLRGDSDDKDAKLAFRNVKIISYHAPQTQIYSDFVQDLKRDAKKLFNFTVTDSLFWSLIGVDLVLPGAWETPSELHKSYPCSAAQKRDLTLLKNWRQFHFSVWTTDPGKVLANRLKDCLDSLIHPTQTYCIPGRTIMENLFLIRDSIDLARIQNMDLGLLCIDQEKAFDRVDHLYLFRTLTAFGFSRTFTSWIRLLYTGATVLLKVGGGLSRPVPVQRVFGRAAPFWNVIRDGHRTSAPQPQEQSEGLHTLHLSAYADDVTAFITDAEDVRTLKHQLELYERASSARVNWQKCEGLLLGRWEQKTMPMLPAGLSWSTEGLKCLGVYLGSELFQARNWEGLGEKGPTQSYVGGCSRVQVVRFVGPGVIPTRQLEVPVPPPHRETLCRSPVEGGAWAVATNRHVAHFDPRSDSHCPYCPEEETLEHLWLSCPRLAPLFRLLRGWVRRLGLDFTAERFIFGPKNCASQRRAVTLTNFLYGQAKAQHLVNPENQMRGSGSTDCGLMLKRLVAARLKVEFSYSTLVGTWRTLRGCGLWGECLQPYFRRFLRRRSSFLFGSERVSVGSEPDSDSGPDPDRDQDQDSTPQTRERRGDAPNVEPLLHRIDGFGADGRVRRQRNGFDVWDMTDLSSAHFQVVALYTGSLKRLVLQKGRSFQWPGGAPPPDTPECGFKNDKPECVSRTVSMQQLVSMVICFVFIIVVTVTVFIYRKLRLESELAAQLWRVNWDEVQINRGERGLRRAASRLTVSMKGSNCGSLITVEGNVQIYTKTGLYKGNLAAIKYMNKKRIELSRSLLFELKHMRDVQNEHLTRFLGACVDPPNCCIITEYCPRGSLQKLNLLDWDNMIKYKPLSSLLKGPVAILPGFSYCLRYTFTAVFDHSHTSENLLDNNLILKSYIYKSWSIKSNAALKSNNTVPIIFLFSISLIHMRILYFRLRSSIRSALSFRSLFSLPSSSLAFSRSEIRLSMPLNDVSKAKSFVVHSFKSSLRLSSCGYSAPVCTKATCCIRRPTSIAAIGS</sequence>
<dbReference type="SUPFAM" id="SSF53822">
    <property type="entry name" value="Periplasmic binding protein-like I"/>
    <property type="match status" value="2"/>
</dbReference>
<feature type="domain" description="Serine-threonine/tyrosine-protein kinase catalytic" evidence="7">
    <location>
        <begin position="1233"/>
        <end position="1293"/>
    </location>
</feature>
<protein>
    <recommendedName>
        <fullName evidence="10">Guanylate cyclase</fullName>
    </recommendedName>
</protein>
<feature type="region of interest" description="Disordered" evidence="3">
    <location>
        <begin position="1019"/>
        <end position="1053"/>
    </location>
</feature>
<comment type="caution">
    <text evidence="8">The sequence shown here is derived from an EMBL/GenBank/DDBJ whole genome shotgun (WGS) entry which is preliminary data.</text>
</comment>
<gene>
    <name evidence="8" type="ORF">WMY93_031356</name>
</gene>
<dbReference type="InterPro" id="IPR011009">
    <property type="entry name" value="Kinase-like_dom_sf"/>
</dbReference>
<feature type="transmembrane region" description="Helical" evidence="4">
    <location>
        <begin position="309"/>
        <end position="326"/>
    </location>
</feature>
<evidence type="ECO:0000259" key="6">
    <source>
        <dbReference type="Pfam" id="PF00078"/>
    </source>
</evidence>
<evidence type="ECO:0000313" key="8">
    <source>
        <dbReference type="EMBL" id="KAK7878010.1"/>
    </source>
</evidence>
<feature type="domain" description="Reverse transcriptase" evidence="6">
    <location>
        <begin position="547"/>
        <end position="786"/>
    </location>
</feature>
<dbReference type="GO" id="GO:0001653">
    <property type="term" value="F:peptide receptor activity"/>
    <property type="evidence" value="ECO:0007669"/>
    <property type="project" value="TreeGrafter"/>
</dbReference>
<dbReference type="EMBL" id="JBBPFD010000659">
    <property type="protein sequence ID" value="KAK7878010.1"/>
    <property type="molecule type" value="Genomic_DNA"/>
</dbReference>
<dbReference type="Gene3D" id="3.30.200.20">
    <property type="entry name" value="Phosphorylase Kinase, domain 1"/>
    <property type="match status" value="1"/>
</dbReference>
<keyword evidence="5" id="KW-0732">Signal</keyword>
<dbReference type="Gene3D" id="3.40.50.2300">
    <property type="match status" value="2"/>
</dbReference>
<dbReference type="Pfam" id="PF00078">
    <property type="entry name" value="RVT_1"/>
    <property type="match status" value="1"/>
</dbReference>
<feature type="compositionally biased region" description="Basic residues" evidence="3">
    <location>
        <begin position="223"/>
        <end position="233"/>
    </location>
</feature>
<dbReference type="GO" id="GO:0005886">
    <property type="term" value="C:plasma membrane"/>
    <property type="evidence" value="ECO:0007669"/>
    <property type="project" value="TreeGrafter"/>
</dbReference>
<dbReference type="GO" id="GO:0007168">
    <property type="term" value="P:receptor guanylyl cyclase signaling pathway"/>
    <property type="evidence" value="ECO:0007669"/>
    <property type="project" value="TreeGrafter"/>
</dbReference>
<dbReference type="PANTHER" id="PTHR11920:SF491">
    <property type="entry name" value="GUANYLATE CYCLASE"/>
    <property type="match status" value="1"/>
</dbReference>
<feature type="region of interest" description="Disordered" evidence="3">
    <location>
        <begin position="193"/>
        <end position="253"/>
    </location>
</feature>
<keyword evidence="2" id="KW-0456">Lyase</keyword>
<keyword evidence="1" id="KW-0547">Nucleotide-binding</keyword>
<dbReference type="Pfam" id="PF07714">
    <property type="entry name" value="PK_Tyr_Ser-Thr"/>
    <property type="match status" value="1"/>
</dbReference>
<evidence type="ECO:0008006" key="10">
    <source>
        <dbReference type="Google" id="ProtNLM"/>
    </source>
</evidence>
<feature type="transmembrane region" description="Helical" evidence="4">
    <location>
        <begin position="277"/>
        <end position="297"/>
    </location>
</feature>
<dbReference type="SUPFAM" id="SSF56112">
    <property type="entry name" value="Protein kinase-like (PK-like)"/>
    <property type="match status" value="1"/>
</dbReference>
<dbReference type="Proteomes" id="UP001460270">
    <property type="component" value="Unassembled WGS sequence"/>
</dbReference>
<evidence type="ECO:0000256" key="3">
    <source>
        <dbReference type="SAM" id="MobiDB-lite"/>
    </source>
</evidence>
<feature type="non-terminal residue" evidence="8">
    <location>
        <position position="1474"/>
    </location>
</feature>
<evidence type="ECO:0000256" key="1">
    <source>
        <dbReference type="ARBA" id="ARBA00022741"/>
    </source>
</evidence>
<feature type="chain" id="PRO_5043665120" description="Guanylate cyclase" evidence="5">
    <location>
        <begin position="21"/>
        <end position="1474"/>
    </location>
</feature>
<feature type="transmembrane region" description="Helical" evidence="4">
    <location>
        <begin position="1311"/>
        <end position="1330"/>
    </location>
</feature>
<dbReference type="GO" id="GO:0004672">
    <property type="term" value="F:protein kinase activity"/>
    <property type="evidence" value="ECO:0007669"/>
    <property type="project" value="InterPro"/>
</dbReference>
<organism evidence="8 9">
    <name type="scientific">Mugilogobius chulae</name>
    <name type="common">yellowstripe goby</name>
    <dbReference type="NCBI Taxonomy" id="88201"/>
    <lineage>
        <taxon>Eukaryota</taxon>
        <taxon>Metazoa</taxon>
        <taxon>Chordata</taxon>
        <taxon>Craniata</taxon>
        <taxon>Vertebrata</taxon>
        <taxon>Euteleostomi</taxon>
        <taxon>Actinopterygii</taxon>
        <taxon>Neopterygii</taxon>
        <taxon>Teleostei</taxon>
        <taxon>Neoteleostei</taxon>
        <taxon>Acanthomorphata</taxon>
        <taxon>Gobiaria</taxon>
        <taxon>Gobiiformes</taxon>
        <taxon>Gobioidei</taxon>
        <taxon>Gobiidae</taxon>
        <taxon>Gobionellinae</taxon>
        <taxon>Mugilogobius</taxon>
    </lineage>
</organism>
<evidence type="ECO:0000313" key="9">
    <source>
        <dbReference type="Proteomes" id="UP001460270"/>
    </source>
</evidence>
<dbReference type="InterPro" id="IPR000477">
    <property type="entry name" value="RT_dom"/>
</dbReference>
<proteinExistence type="predicted"/>